<evidence type="ECO:0000256" key="5">
    <source>
        <dbReference type="ARBA" id="ARBA00010617"/>
    </source>
</evidence>
<keyword evidence="10 15" id="KW-0560">Oxidoreductase</keyword>
<evidence type="ECO:0008006" key="18">
    <source>
        <dbReference type="Google" id="ProtNLM"/>
    </source>
</evidence>
<dbReference type="Pfam" id="PF00067">
    <property type="entry name" value="p450"/>
    <property type="match status" value="1"/>
</dbReference>
<evidence type="ECO:0000256" key="6">
    <source>
        <dbReference type="ARBA" id="ARBA00022617"/>
    </source>
</evidence>
<sequence length="443" mass="51929">MDFMRQIWRRVGDVIFFEILGLPSVCLMAPEDIELVFNNSQHITKGLEYLTITPWLCEGLLTSTGTKWHLRRKMLTPTFHFKVLENYIPIFNRNAKLLTKKLSEQSEPVDIDAYISLCTLDVICETAMGTSLDFQLGEAADYVSAIRKTGEIILKRNLTFWMYKNWLFYLSPTGREFSRVVKRLHKFTENVIKERKIIFNQIQASQDEDENGSYKQRKSFLDCLLQMQRENPDEMTDEGIREEVDTFMFEGHDTTSVALTWALFMIAAYPEVQEKIREEIFSIFGDSDREATVQDLHQMKYLEMVFKETLRLYPSVPYISRWLIEDLQIKNYTIPAQTNVSIIPYLIHRNEKIYTDPEKFDPDRFSPDVAKQRHPYAYIPFSAGYRNCIGQKFATLEVKVILSTILRKLKLSTTMKKEDVKVLPQMILRPQPKVYISCSPYTK</sequence>
<keyword evidence="13" id="KW-0472">Membrane</keyword>
<dbReference type="GO" id="GO:0020037">
    <property type="term" value="F:heme binding"/>
    <property type="evidence" value="ECO:0007669"/>
    <property type="project" value="InterPro"/>
</dbReference>
<evidence type="ECO:0000256" key="15">
    <source>
        <dbReference type="RuleBase" id="RU000461"/>
    </source>
</evidence>
<comment type="caution">
    <text evidence="16">The sequence shown here is derived from an EMBL/GenBank/DDBJ whole genome shotgun (WGS) entry which is preliminary data.</text>
</comment>
<evidence type="ECO:0000313" key="17">
    <source>
        <dbReference type="Proteomes" id="UP001367676"/>
    </source>
</evidence>
<proteinExistence type="inferred from homology"/>
<dbReference type="PANTHER" id="PTHR24291:SF189">
    <property type="entry name" value="CYTOCHROME P450 4C3-RELATED"/>
    <property type="match status" value="1"/>
</dbReference>
<organism evidence="16 17">
    <name type="scientific">Parthenolecanium corni</name>
    <dbReference type="NCBI Taxonomy" id="536013"/>
    <lineage>
        <taxon>Eukaryota</taxon>
        <taxon>Metazoa</taxon>
        <taxon>Ecdysozoa</taxon>
        <taxon>Arthropoda</taxon>
        <taxon>Hexapoda</taxon>
        <taxon>Insecta</taxon>
        <taxon>Pterygota</taxon>
        <taxon>Neoptera</taxon>
        <taxon>Paraneoptera</taxon>
        <taxon>Hemiptera</taxon>
        <taxon>Sternorrhyncha</taxon>
        <taxon>Coccoidea</taxon>
        <taxon>Coccidae</taxon>
        <taxon>Parthenolecanium</taxon>
    </lineage>
</organism>
<keyword evidence="7 14" id="KW-0479">Metal-binding</keyword>
<dbReference type="SUPFAM" id="SSF48264">
    <property type="entry name" value="Cytochrome P450"/>
    <property type="match status" value="1"/>
</dbReference>
<evidence type="ECO:0000256" key="10">
    <source>
        <dbReference type="ARBA" id="ARBA00023002"/>
    </source>
</evidence>
<keyword evidence="9" id="KW-0492">Microsome</keyword>
<dbReference type="Gene3D" id="1.10.630.10">
    <property type="entry name" value="Cytochrome P450"/>
    <property type="match status" value="1"/>
</dbReference>
<comment type="cofactor">
    <cofactor evidence="1 14">
        <name>heme</name>
        <dbReference type="ChEBI" id="CHEBI:30413"/>
    </cofactor>
</comment>
<dbReference type="PRINTS" id="PR00385">
    <property type="entry name" value="P450"/>
</dbReference>
<dbReference type="GO" id="GO:0005506">
    <property type="term" value="F:iron ion binding"/>
    <property type="evidence" value="ECO:0007669"/>
    <property type="project" value="InterPro"/>
</dbReference>
<dbReference type="InterPro" id="IPR017972">
    <property type="entry name" value="Cyt_P450_CS"/>
</dbReference>
<dbReference type="AlphaFoldDB" id="A0AAN9TBN8"/>
<evidence type="ECO:0000256" key="2">
    <source>
        <dbReference type="ARBA" id="ARBA00003690"/>
    </source>
</evidence>
<keyword evidence="11 14" id="KW-0408">Iron</keyword>
<comment type="function">
    <text evidence="2">May be involved in the metabolism of insect hormones and in the breakdown of synthetic insecticides.</text>
</comment>
<evidence type="ECO:0000256" key="11">
    <source>
        <dbReference type="ARBA" id="ARBA00023004"/>
    </source>
</evidence>
<evidence type="ECO:0000256" key="12">
    <source>
        <dbReference type="ARBA" id="ARBA00023033"/>
    </source>
</evidence>
<evidence type="ECO:0000256" key="8">
    <source>
        <dbReference type="ARBA" id="ARBA00022824"/>
    </source>
</evidence>
<evidence type="ECO:0000313" key="16">
    <source>
        <dbReference type="EMBL" id="KAK7576458.1"/>
    </source>
</evidence>
<dbReference type="InterPro" id="IPR002403">
    <property type="entry name" value="Cyt_P450_E_grp-IV"/>
</dbReference>
<keyword evidence="6 14" id="KW-0349">Heme</keyword>
<keyword evidence="17" id="KW-1185">Reference proteome</keyword>
<evidence type="ECO:0000256" key="7">
    <source>
        <dbReference type="ARBA" id="ARBA00022723"/>
    </source>
</evidence>
<dbReference type="Proteomes" id="UP001367676">
    <property type="component" value="Unassembled WGS sequence"/>
</dbReference>
<accession>A0AAN9TBN8</accession>
<evidence type="ECO:0000256" key="1">
    <source>
        <dbReference type="ARBA" id="ARBA00001971"/>
    </source>
</evidence>
<evidence type="ECO:0000256" key="9">
    <source>
        <dbReference type="ARBA" id="ARBA00022848"/>
    </source>
</evidence>
<dbReference type="GO" id="GO:0016705">
    <property type="term" value="F:oxidoreductase activity, acting on paired donors, with incorporation or reduction of molecular oxygen"/>
    <property type="evidence" value="ECO:0007669"/>
    <property type="project" value="InterPro"/>
</dbReference>
<evidence type="ECO:0000256" key="14">
    <source>
        <dbReference type="PIRSR" id="PIRSR602403-1"/>
    </source>
</evidence>
<evidence type="ECO:0000256" key="3">
    <source>
        <dbReference type="ARBA" id="ARBA00004174"/>
    </source>
</evidence>
<dbReference type="InterPro" id="IPR001128">
    <property type="entry name" value="Cyt_P450"/>
</dbReference>
<comment type="subcellular location">
    <subcellularLocation>
        <location evidence="4">Endoplasmic reticulum membrane</location>
        <topology evidence="4">Peripheral membrane protein</topology>
    </subcellularLocation>
    <subcellularLocation>
        <location evidence="3">Microsome membrane</location>
        <topology evidence="3">Peripheral membrane protein</topology>
    </subcellularLocation>
</comment>
<comment type="similarity">
    <text evidence="5 15">Belongs to the cytochrome P450 family.</text>
</comment>
<dbReference type="PROSITE" id="PS00086">
    <property type="entry name" value="CYTOCHROME_P450"/>
    <property type="match status" value="1"/>
</dbReference>
<keyword evidence="8" id="KW-0256">Endoplasmic reticulum</keyword>
<feature type="binding site" description="axial binding residue" evidence="14">
    <location>
        <position position="388"/>
    </location>
    <ligand>
        <name>heme</name>
        <dbReference type="ChEBI" id="CHEBI:30413"/>
    </ligand>
    <ligandPart>
        <name>Fe</name>
        <dbReference type="ChEBI" id="CHEBI:18248"/>
    </ligandPart>
</feature>
<dbReference type="CDD" id="cd20628">
    <property type="entry name" value="CYP4"/>
    <property type="match status" value="1"/>
</dbReference>
<name>A0AAN9TBN8_9HEMI</name>
<protein>
    <recommendedName>
        <fullName evidence="18">Cytochrome P450</fullName>
    </recommendedName>
</protein>
<gene>
    <name evidence="16" type="ORF">V9T40_012744</name>
</gene>
<evidence type="ECO:0000256" key="13">
    <source>
        <dbReference type="ARBA" id="ARBA00023136"/>
    </source>
</evidence>
<evidence type="ECO:0000256" key="4">
    <source>
        <dbReference type="ARBA" id="ARBA00004406"/>
    </source>
</evidence>
<dbReference type="GO" id="GO:0005789">
    <property type="term" value="C:endoplasmic reticulum membrane"/>
    <property type="evidence" value="ECO:0007669"/>
    <property type="project" value="UniProtKB-SubCell"/>
</dbReference>
<reference evidence="16 17" key="1">
    <citation type="submission" date="2024-03" db="EMBL/GenBank/DDBJ databases">
        <title>Adaptation during the transition from Ophiocordyceps entomopathogen to insect associate is accompanied by gene loss and intensified selection.</title>
        <authorList>
            <person name="Ward C.M."/>
            <person name="Onetto C.A."/>
            <person name="Borneman A.R."/>
        </authorList>
    </citation>
    <scope>NUCLEOTIDE SEQUENCE [LARGE SCALE GENOMIC DNA]</scope>
    <source>
        <strain evidence="16">AWRI1</strain>
        <tissue evidence="16">Single Adult Female</tissue>
    </source>
</reference>
<dbReference type="GO" id="GO:0004497">
    <property type="term" value="F:monooxygenase activity"/>
    <property type="evidence" value="ECO:0007669"/>
    <property type="project" value="UniProtKB-KW"/>
</dbReference>
<dbReference type="EMBL" id="JBBCAQ010000036">
    <property type="protein sequence ID" value="KAK7576458.1"/>
    <property type="molecule type" value="Genomic_DNA"/>
</dbReference>
<keyword evidence="12 15" id="KW-0503">Monooxygenase</keyword>
<dbReference type="PANTHER" id="PTHR24291">
    <property type="entry name" value="CYTOCHROME P450 FAMILY 4"/>
    <property type="match status" value="1"/>
</dbReference>
<dbReference type="PRINTS" id="PR00465">
    <property type="entry name" value="EP450IV"/>
</dbReference>
<dbReference type="InterPro" id="IPR050196">
    <property type="entry name" value="Cytochrome_P450_Monoox"/>
</dbReference>
<dbReference type="InterPro" id="IPR036396">
    <property type="entry name" value="Cyt_P450_sf"/>
</dbReference>